<dbReference type="InterPro" id="IPR036390">
    <property type="entry name" value="WH_DNA-bd_sf"/>
</dbReference>
<dbReference type="Gene3D" id="1.10.287.1350">
    <property type="match status" value="1"/>
</dbReference>
<evidence type="ECO:0000256" key="1">
    <source>
        <dbReference type="ARBA" id="ARBA00022603"/>
    </source>
</evidence>
<organism evidence="7">
    <name type="scientific">Mycobacterium triplex</name>
    <dbReference type="NCBI Taxonomy" id="47839"/>
    <lineage>
        <taxon>Bacteria</taxon>
        <taxon>Bacillati</taxon>
        <taxon>Actinomycetota</taxon>
        <taxon>Actinomycetes</taxon>
        <taxon>Mycobacteriales</taxon>
        <taxon>Mycobacteriaceae</taxon>
        <taxon>Mycobacterium</taxon>
        <taxon>Mycobacterium simiae complex</taxon>
    </lineage>
</organism>
<dbReference type="Pfam" id="PF08100">
    <property type="entry name" value="Dimerisation"/>
    <property type="match status" value="1"/>
</dbReference>
<evidence type="ECO:0000313" key="7">
    <source>
        <dbReference type="EMBL" id="CDO89273.1"/>
    </source>
</evidence>
<dbReference type="InterPro" id="IPR012967">
    <property type="entry name" value="COMT_dimerisation"/>
</dbReference>
<dbReference type="Gene3D" id="1.10.10.10">
    <property type="entry name" value="Winged helix-like DNA-binding domain superfamily/Winged helix DNA-binding domain"/>
    <property type="match status" value="1"/>
</dbReference>
<keyword evidence="1 7" id="KW-0489">Methyltransferase</keyword>
<dbReference type="PANTHER" id="PTHR43712">
    <property type="entry name" value="PUTATIVE (AFU_ORTHOLOGUE AFUA_4G14580)-RELATED"/>
    <property type="match status" value="1"/>
</dbReference>
<dbReference type="Proteomes" id="UP000028880">
    <property type="component" value="Unassembled WGS sequence"/>
</dbReference>
<evidence type="ECO:0000256" key="4">
    <source>
        <dbReference type="PIRSR" id="PIRSR005739-1"/>
    </source>
</evidence>
<keyword evidence="3" id="KW-0949">S-adenosyl-L-methionine</keyword>
<evidence type="ECO:0000256" key="2">
    <source>
        <dbReference type="ARBA" id="ARBA00022679"/>
    </source>
</evidence>
<accession>A0A024K1B1</accession>
<gene>
    <name evidence="7" type="ORF">BN973_03647</name>
</gene>
<dbReference type="Pfam" id="PF00891">
    <property type="entry name" value="Methyltransf_2"/>
    <property type="match status" value="1"/>
</dbReference>
<dbReference type="InterPro" id="IPR029063">
    <property type="entry name" value="SAM-dependent_MTases_sf"/>
</dbReference>
<dbReference type="InterPro" id="IPR001077">
    <property type="entry name" value="COMT_C"/>
</dbReference>
<reference evidence="7" key="1">
    <citation type="journal article" date="2014" name="Genome Announc.">
        <title>Draft Genome Sequence of Mycobacterium triplex DSM 44626.</title>
        <authorList>
            <person name="Sassi M."/>
            <person name="Croce O."/>
            <person name="Robert C."/>
            <person name="Raoult D."/>
            <person name="Drancourt M."/>
        </authorList>
    </citation>
    <scope>NUCLEOTIDE SEQUENCE [LARGE SCALE GENOMIC DNA]</scope>
    <source>
        <strain evidence="7">DSM 44626</strain>
    </source>
</reference>
<proteinExistence type="predicted"/>
<evidence type="ECO:0000256" key="3">
    <source>
        <dbReference type="ARBA" id="ARBA00022691"/>
    </source>
</evidence>
<feature type="domain" description="O-methyltransferase C-terminal" evidence="5">
    <location>
        <begin position="166"/>
        <end position="373"/>
    </location>
</feature>
<name>A0A024K1B1_9MYCO</name>
<dbReference type="PROSITE" id="PS51683">
    <property type="entry name" value="SAM_OMT_II"/>
    <property type="match status" value="1"/>
</dbReference>
<dbReference type="InterPro" id="IPR036388">
    <property type="entry name" value="WH-like_DNA-bd_sf"/>
</dbReference>
<dbReference type="eggNOG" id="COG1414">
    <property type="taxonomic scope" value="Bacteria"/>
</dbReference>
<dbReference type="SUPFAM" id="SSF46785">
    <property type="entry name" value="Winged helix' DNA-binding domain"/>
    <property type="match status" value="1"/>
</dbReference>
<dbReference type="EMBL" id="HG964446">
    <property type="protein sequence ID" value="CDO89273.1"/>
    <property type="molecule type" value="Genomic_DNA"/>
</dbReference>
<evidence type="ECO:0000259" key="5">
    <source>
        <dbReference type="Pfam" id="PF00891"/>
    </source>
</evidence>
<dbReference type="HOGENOM" id="CLU_005533_12_0_11"/>
<keyword evidence="2 7" id="KW-0808">Transferase</keyword>
<dbReference type="GO" id="GO:0008171">
    <property type="term" value="F:O-methyltransferase activity"/>
    <property type="evidence" value="ECO:0007669"/>
    <property type="project" value="InterPro"/>
</dbReference>
<feature type="active site" description="Proton acceptor" evidence="4">
    <location>
        <position position="302"/>
    </location>
</feature>
<dbReference type="PIRSF" id="PIRSF005739">
    <property type="entry name" value="O-mtase"/>
    <property type="match status" value="1"/>
</dbReference>
<dbReference type="SUPFAM" id="SSF53335">
    <property type="entry name" value="S-adenosyl-L-methionine-dependent methyltransferases"/>
    <property type="match status" value="1"/>
</dbReference>
<protein>
    <submittedName>
        <fullName evidence="7">Hydroxyneurosporene-O-methyltransferase</fullName>
    </submittedName>
</protein>
<sequence>MVLVERVSGALAGRELGRATRLANVSERGSHLTSKVPPTKVVRAVELARQHLARLRQRFAPPPAVMLELILNAWVAQAITTAADLGVADALAAGPLSGEQLADRVGADADALRRLLRALIGIGIFRRRGDGRYALTPLAAALRTDAPVSMAGMARWVGSPQHREHWSHLTDAVRTGNPVLPELRGKPAFEYLIDEAELGAIFNSAMTNISEFATVPLTAACDFSAFGTIVDVGGGHGRLLAAILQTAPNSRGVLFDLPEVVADAGELFRKHGVDDRVRIEEGSFFESAPAGGDAYVLKNIIHDWPEQDAIRILANVRAAARTGARILLCEFVIPDHDRDFHGKWVDLEMLVVAGARERTVDEYGELFDRAGFRLNRVVDTVSPLSIIEATAV</sequence>
<reference evidence="7" key="2">
    <citation type="submission" date="2014-04" db="EMBL/GenBank/DDBJ databases">
        <authorList>
            <person name="Urmite Genomes U."/>
        </authorList>
    </citation>
    <scope>NUCLEOTIDE SEQUENCE</scope>
    <source>
        <strain evidence="7">DSM 44626</strain>
    </source>
</reference>
<evidence type="ECO:0000259" key="6">
    <source>
        <dbReference type="Pfam" id="PF08100"/>
    </source>
</evidence>
<dbReference type="PANTHER" id="PTHR43712:SF2">
    <property type="entry name" value="O-METHYLTRANSFERASE CICE"/>
    <property type="match status" value="1"/>
</dbReference>
<dbReference type="CDD" id="cd02440">
    <property type="entry name" value="AdoMet_MTases"/>
    <property type="match status" value="1"/>
</dbReference>
<dbReference type="AlphaFoldDB" id="A0A024K1B1"/>
<dbReference type="STRING" id="47839.BN973_03647"/>
<dbReference type="GO" id="GO:0032259">
    <property type="term" value="P:methylation"/>
    <property type="evidence" value="ECO:0007669"/>
    <property type="project" value="UniProtKB-KW"/>
</dbReference>
<feature type="domain" description="O-methyltransferase dimerisation" evidence="6">
    <location>
        <begin position="67"/>
        <end position="142"/>
    </location>
</feature>
<dbReference type="GO" id="GO:0046983">
    <property type="term" value="F:protein dimerization activity"/>
    <property type="evidence" value="ECO:0007669"/>
    <property type="project" value="InterPro"/>
</dbReference>
<dbReference type="InterPro" id="IPR016461">
    <property type="entry name" value="COMT-like"/>
</dbReference>
<dbReference type="Gene3D" id="3.40.50.150">
    <property type="entry name" value="Vaccinia Virus protein VP39"/>
    <property type="match status" value="1"/>
</dbReference>